<dbReference type="EMBL" id="JAKMXF010000144">
    <property type="protein sequence ID" value="KAI6656530.1"/>
    <property type="molecule type" value="Genomic_DNA"/>
</dbReference>
<comment type="caution">
    <text evidence="2">The sequence shown here is derived from an EMBL/GenBank/DDBJ whole genome shotgun (WGS) entry which is preliminary data.</text>
</comment>
<dbReference type="GO" id="GO:0006749">
    <property type="term" value="P:glutathione metabolic process"/>
    <property type="evidence" value="ECO:0007669"/>
    <property type="project" value="TreeGrafter"/>
</dbReference>
<proteinExistence type="predicted"/>
<dbReference type="PANTHER" id="PTHR42943">
    <property type="entry name" value="GLUTATHIONE S-TRANSFERASE KAPPA"/>
    <property type="match status" value="1"/>
</dbReference>
<dbReference type="InterPro" id="IPR051924">
    <property type="entry name" value="GST_Kappa/NadH"/>
</dbReference>
<dbReference type="GO" id="GO:0004602">
    <property type="term" value="F:glutathione peroxidase activity"/>
    <property type="evidence" value="ECO:0007669"/>
    <property type="project" value="TreeGrafter"/>
</dbReference>
<dbReference type="GO" id="GO:0005739">
    <property type="term" value="C:mitochondrion"/>
    <property type="evidence" value="ECO:0007669"/>
    <property type="project" value="TreeGrafter"/>
</dbReference>
<accession>A0AAV7K783</accession>
<dbReference type="SUPFAM" id="SSF52833">
    <property type="entry name" value="Thioredoxin-like"/>
    <property type="match status" value="2"/>
</dbReference>
<feature type="domain" description="DSBA-like thioredoxin" evidence="1">
    <location>
        <begin position="4"/>
        <end position="198"/>
    </location>
</feature>
<dbReference type="PANTHER" id="PTHR42943:SF4">
    <property type="entry name" value="C2H2-TYPE DOMAIN-CONTAINING PROTEIN"/>
    <property type="match status" value="1"/>
</dbReference>
<gene>
    <name evidence="2" type="ORF">LOD99_1326</name>
</gene>
<dbReference type="InterPro" id="IPR001853">
    <property type="entry name" value="DSBA-like_thioredoxin_dom"/>
</dbReference>
<evidence type="ECO:0000259" key="1">
    <source>
        <dbReference type="Pfam" id="PF01323"/>
    </source>
</evidence>
<evidence type="ECO:0000313" key="3">
    <source>
        <dbReference type="Proteomes" id="UP001165289"/>
    </source>
</evidence>
<dbReference type="GO" id="GO:0005777">
    <property type="term" value="C:peroxisome"/>
    <property type="evidence" value="ECO:0007669"/>
    <property type="project" value="TreeGrafter"/>
</dbReference>
<dbReference type="InterPro" id="IPR036249">
    <property type="entry name" value="Thioredoxin-like_sf"/>
</dbReference>
<keyword evidence="3" id="KW-1185">Reference proteome</keyword>
<evidence type="ECO:0000313" key="2">
    <source>
        <dbReference type="EMBL" id="KAI6656530.1"/>
    </source>
</evidence>
<dbReference type="Pfam" id="PF01323">
    <property type="entry name" value="DSBA"/>
    <property type="match status" value="2"/>
</dbReference>
<reference evidence="2 3" key="1">
    <citation type="journal article" date="2023" name="BMC Biol.">
        <title>The compact genome of the sponge Oopsacas minuta (Hexactinellida) is lacking key metazoan core genes.</title>
        <authorList>
            <person name="Santini S."/>
            <person name="Schenkelaars Q."/>
            <person name="Jourda C."/>
            <person name="Duchesne M."/>
            <person name="Belahbib H."/>
            <person name="Rocher C."/>
            <person name="Selva M."/>
            <person name="Riesgo A."/>
            <person name="Vervoort M."/>
            <person name="Leys S.P."/>
            <person name="Kodjabachian L."/>
            <person name="Le Bivic A."/>
            <person name="Borchiellini C."/>
            <person name="Claverie J.M."/>
            <person name="Renard E."/>
        </authorList>
    </citation>
    <scope>NUCLEOTIDE SEQUENCE [LARGE SCALE GENOMIC DNA]</scope>
    <source>
        <strain evidence="2">SPO-2</strain>
    </source>
</reference>
<protein>
    <recommendedName>
        <fullName evidence="1">DSBA-like thioredoxin domain-containing protein</fullName>
    </recommendedName>
</protein>
<organism evidence="2 3">
    <name type="scientific">Oopsacas minuta</name>
    <dbReference type="NCBI Taxonomy" id="111878"/>
    <lineage>
        <taxon>Eukaryota</taxon>
        <taxon>Metazoa</taxon>
        <taxon>Porifera</taxon>
        <taxon>Hexactinellida</taxon>
        <taxon>Hexasterophora</taxon>
        <taxon>Lyssacinosida</taxon>
        <taxon>Leucopsacidae</taxon>
        <taxon>Oopsacas</taxon>
    </lineage>
</organism>
<sequence>MREILFFFDIVCPYAYTATTLINELSLKLNVRFIWRPVLLGGLYQATEAPQGAAGSATDPMSNSKRMYSALDLARTLKRYRVPYKEGVGPTQRTLNAMRLLTSIPDQNTMILLAHRLFNMYWYEGRDMTSIANLQEATNDQQIPIDVISNIEQDRVKEELKTNTNSAAEMGVFGVPTFQLDGKLFFGVDSIPRLAAKLGSTYVQPLRLCTHTTITRRVRLTFFYDYASPWSFFAFSQLDKVLKSVSPIQVNVEFVPVLTGGIFRTLNAPTVPVTVMPKAKVSYYMGNMMDTSEYLKLPYTYSSHFPLRSLLALRADIVSGHNIKLMTSLFSAAWQRDLDISKQEIVSDLVEEAGLNSSNILTSAQTDSVKSQLRANNERAVACGAFGVPTFQVDNGRIVWGQDRLNIVEDLLCGWTDVDGDDNSRSVKSKL</sequence>
<feature type="domain" description="DSBA-like thioredoxin" evidence="1">
    <location>
        <begin position="220"/>
        <end position="411"/>
    </location>
</feature>
<dbReference type="Proteomes" id="UP001165289">
    <property type="component" value="Unassembled WGS sequence"/>
</dbReference>
<name>A0AAV7K783_9METZ</name>
<dbReference type="AlphaFoldDB" id="A0AAV7K783"/>
<dbReference type="Gene3D" id="3.40.30.10">
    <property type="entry name" value="Glutaredoxin"/>
    <property type="match status" value="2"/>
</dbReference>
<dbReference type="GO" id="GO:0004364">
    <property type="term" value="F:glutathione transferase activity"/>
    <property type="evidence" value="ECO:0007669"/>
    <property type="project" value="TreeGrafter"/>
</dbReference>